<reference evidence="2" key="2">
    <citation type="submission" date="2016-04" db="UniProtKB">
        <authorList>
            <consortium name="EnsemblMetazoa"/>
        </authorList>
    </citation>
    <scope>IDENTIFICATION</scope>
</reference>
<reference evidence="3" key="1">
    <citation type="journal article" date="2011" name="PLoS Genet.">
        <title>The genome sequence of the leaf-cutter ant Atta cephalotes reveals insights into its obligate symbiotic lifestyle.</title>
        <authorList>
            <person name="Suen G."/>
            <person name="Teiling C."/>
            <person name="Li L."/>
            <person name="Holt C."/>
            <person name="Abouheif E."/>
            <person name="Bornberg-Bauer E."/>
            <person name="Bouffard P."/>
            <person name="Caldera E.J."/>
            <person name="Cash E."/>
            <person name="Cavanaugh A."/>
            <person name="Denas O."/>
            <person name="Elhaik E."/>
            <person name="Fave M.J."/>
            <person name="Gadau J."/>
            <person name="Gibson J.D."/>
            <person name="Graur D."/>
            <person name="Grubbs K.J."/>
            <person name="Hagen D.E."/>
            <person name="Harkins T.T."/>
            <person name="Helmkampf M."/>
            <person name="Hu H."/>
            <person name="Johnson B.R."/>
            <person name="Kim J."/>
            <person name="Marsh S.E."/>
            <person name="Moeller J.A."/>
            <person name="Munoz-Torres M.C."/>
            <person name="Murphy M.C."/>
            <person name="Naughton M.C."/>
            <person name="Nigam S."/>
            <person name="Overson R."/>
            <person name="Rajakumar R."/>
            <person name="Reese J.T."/>
            <person name="Scott J.J."/>
            <person name="Smith C.R."/>
            <person name="Tao S."/>
            <person name="Tsutsui N.D."/>
            <person name="Viljakainen L."/>
            <person name="Wissler L."/>
            <person name="Yandell M.D."/>
            <person name="Zimmer F."/>
            <person name="Taylor J."/>
            <person name="Slater S.C."/>
            <person name="Clifton S.W."/>
            <person name="Warren W.C."/>
            <person name="Elsik C.G."/>
            <person name="Smith C.D."/>
            <person name="Weinstock G.M."/>
            <person name="Gerardo N.M."/>
            <person name="Currie C.R."/>
        </authorList>
    </citation>
    <scope>NUCLEOTIDE SEQUENCE [LARGE SCALE GENOMIC DNA]</scope>
</reference>
<proteinExistence type="predicted"/>
<organism evidence="2 3">
    <name type="scientific">Atta cephalotes</name>
    <name type="common">Leafcutter ant</name>
    <dbReference type="NCBI Taxonomy" id="12957"/>
    <lineage>
        <taxon>Eukaryota</taxon>
        <taxon>Metazoa</taxon>
        <taxon>Ecdysozoa</taxon>
        <taxon>Arthropoda</taxon>
        <taxon>Hexapoda</taxon>
        <taxon>Insecta</taxon>
        <taxon>Pterygota</taxon>
        <taxon>Neoptera</taxon>
        <taxon>Endopterygota</taxon>
        <taxon>Hymenoptera</taxon>
        <taxon>Apocrita</taxon>
        <taxon>Aculeata</taxon>
        <taxon>Formicoidea</taxon>
        <taxon>Formicidae</taxon>
        <taxon>Myrmicinae</taxon>
        <taxon>Atta</taxon>
    </lineage>
</organism>
<gene>
    <name evidence="2" type="primary">105619717</name>
</gene>
<dbReference type="KEGG" id="acep:105619717"/>
<feature type="transmembrane region" description="Helical" evidence="1">
    <location>
        <begin position="12"/>
        <end position="45"/>
    </location>
</feature>
<protein>
    <submittedName>
        <fullName evidence="2">Uncharacterized protein</fullName>
    </submittedName>
</protein>
<dbReference type="Proteomes" id="UP000005205">
    <property type="component" value="Unassembled WGS sequence"/>
</dbReference>
<accession>A0A158NGG8</accession>
<dbReference type="InParanoid" id="A0A158NGG8"/>
<evidence type="ECO:0000313" key="3">
    <source>
        <dbReference type="Proteomes" id="UP000005205"/>
    </source>
</evidence>
<sequence length="188" mass="21635">MMEYFIDQEKYFYLILLHTYAIICVGGTAILAIGAVILTCVQYVCGMFRIASYRIEHAININSRQNITLKNEILMSEGIICAVEIHRQAMKLSNLFVSIFEIMMFCLIVFGVACLSLNLFQVSFLFHIVIYENPCKCCSEMYINKIVQMSRSYDRSMLEHVGACDANNPYDFLINDPKVYPKDRLGFI</sequence>
<dbReference type="AlphaFoldDB" id="A0A158NGG8"/>
<keyword evidence="1" id="KW-0812">Transmembrane</keyword>
<dbReference type="EMBL" id="ADTU01014970">
    <property type="status" value="NOT_ANNOTATED_CDS"/>
    <property type="molecule type" value="Genomic_DNA"/>
</dbReference>
<name>A0A158NGG8_ATTCE</name>
<dbReference type="EnsemblMetazoa" id="XM_012201236.1">
    <property type="protein sequence ID" value="XP_012056626.1"/>
    <property type="gene ID" value="LOC105619717"/>
</dbReference>
<dbReference type="OrthoDB" id="7551957at2759"/>
<evidence type="ECO:0000256" key="1">
    <source>
        <dbReference type="SAM" id="Phobius"/>
    </source>
</evidence>
<keyword evidence="1" id="KW-1133">Transmembrane helix</keyword>
<feature type="transmembrane region" description="Helical" evidence="1">
    <location>
        <begin position="95"/>
        <end position="120"/>
    </location>
</feature>
<evidence type="ECO:0000313" key="2">
    <source>
        <dbReference type="EnsemblMetazoa" id="XP_012056626.1"/>
    </source>
</evidence>
<keyword evidence="3" id="KW-1185">Reference proteome</keyword>
<keyword evidence="1" id="KW-0472">Membrane</keyword>